<dbReference type="KEGG" id="anp:FK178_12835"/>
<evidence type="ECO:0000256" key="5">
    <source>
        <dbReference type="ARBA" id="ARBA00023136"/>
    </source>
</evidence>
<organism evidence="8 9">
    <name type="scientific">Antarcticibacterium arcticum</name>
    <dbReference type="NCBI Taxonomy" id="2585771"/>
    <lineage>
        <taxon>Bacteria</taxon>
        <taxon>Pseudomonadati</taxon>
        <taxon>Bacteroidota</taxon>
        <taxon>Flavobacteriia</taxon>
        <taxon>Flavobacteriales</taxon>
        <taxon>Flavobacteriaceae</taxon>
        <taxon>Antarcticibacterium</taxon>
    </lineage>
</organism>
<evidence type="ECO:0000256" key="4">
    <source>
        <dbReference type="ARBA" id="ARBA00022989"/>
    </source>
</evidence>
<feature type="transmembrane region" description="Helical" evidence="6">
    <location>
        <begin position="98"/>
        <end position="116"/>
    </location>
</feature>
<gene>
    <name evidence="8" type="ORF">FK178_12835</name>
</gene>
<name>A0A5B8YMQ5_9FLAO</name>
<dbReference type="GO" id="GO:0005886">
    <property type="term" value="C:plasma membrane"/>
    <property type="evidence" value="ECO:0007669"/>
    <property type="project" value="UniProtKB-SubCell"/>
</dbReference>
<evidence type="ECO:0000313" key="9">
    <source>
        <dbReference type="Proteomes" id="UP000321954"/>
    </source>
</evidence>
<dbReference type="Pfam" id="PF00892">
    <property type="entry name" value="EamA"/>
    <property type="match status" value="2"/>
</dbReference>
<feature type="transmembrane region" description="Helical" evidence="6">
    <location>
        <begin position="123"/>
        <end position="142"/>
    </location>
</feature>
<evidence type="ECO:0000256" key="1">
    <source>
        <dbReference type="ARBA" id="ARBA00004651"/>
    </source>
</evidence>
<feature type="transmembrane region" description="Helical" evidence="6">
    <location>
        <begin position="274"/>
        <end position="290"/>
    </location>
</feature>
<sequence>MNKRAIAILAAISEATIYGLNHTIAKGVMPLYIKPFGFILLRVTGATILFWLISLWFPKEKIATSDWLRLIACAVFGMVINMLLFFKGLSLSTPINSSVIVTITPILVLVLSSYLLREKITMLKVSGIFLGLSGALMLVLFSEEMRQDAPNIPLGNLLFIVNAFSFGIYLILVKPLASKYHPITLMKWLFLIALIVNFPLTFSEFREVKWVELPSPAIWSMIFVVLGTTFSTYLLNIYAIKQLSPSTLSSFIYLQPLIAIIFAVVVGIDELNLLKVAAGSLVFLGVYLVTKKKTILKY</sequence>
<keyword evidence="3 6" id="KW-0812">Transmembrane</keyword>
<dbReference type="PANTHER" id="PTHR32322:SF18">
    <property type="entry name" value="S-ADENOSYLMETHIONINE_S-ADENOSYLHOMOCYSTEINE TRANSPORTER"/>
    <property type="match status" value="1"/>
</dbReference>
<reference evidence="8 9" key="1">
    <citation type="submission" date="2019-08" db="EMBL/GenBank/DDBJ databases">
        <title>Antarcticibacterium arcticum sp. nov., a bacterium isolated from marine sediment of the Canadian Beaufort Sea.</title>
        <authorList>
            <person name="Lee Y.M."/>
            <person name="Baek K."/>
            <person name="Lee D.-H."/>
            <person name="Shin S.C."/>
            <person name="Jin Y.K."/>
            <person name="Park Y."/>
        </authorList>
    </citation>
    <scope>NUCLEOTIDE SEQUENCE [LARGE SCALE GENOMIC DNA]</scope>
    <source>
        <strain evidence="8 9">PAMC 28998</strain>
    </source>
</reference>
<evidence type="ECO:0000256" key="6">
    <source>
        <dbReference type="SAM" id="Phobius"/>
    </source>
</evidence>
<feature type="transmembrane region" description="Helical" evidence="6">
    <location>
        <begin position="67"/>
        <end position="86"/>
    </location>
</feature>
<dbReference type="OrthoDB" id="9811486at2"/>
<evidence type="ECO:0000256" key="2">
    <source>
        <dbReference type="ARBA" id="ARBA00022475"/>
    </source>
</evidence>
<evidence type="ECO:0000313" key="8">
    <source>
        <dbReference type="EMBL" id="QED38548.1"/>
    </source>
</evidence>
<dbReference type="SUPFAM" id="SSF103481">
    <property type="entry name" value="Multidrug resistance efflux transporter EmrE"/>
    <property type="match status" value="2"/>
</dbReference>
<accession>A0A5B8YMQ5</accession>
<feature type="transmembrane region" description="Helical" evidence="6">
    <location>
        <begin position="185"/>
        <end position="205"/>
    </location>
</feature>
<dbReference type="EMBL" id="CP042476">
    <property type="protein sequence ID" value="QED38548.1"/>
    <property type="molecule type" value="Genomic_DNA"/>
</dbReference>
<dbReference type="InterPro" id="IPR050638">
    <property type="entry name" value="AA-Vitamin_Transporters"/>
</dbReference>
<evidence type="ECO:0000259" key="7">
    <source>
        <dbReference type="Pfam" id="PF00892"/>
    </source>
</evidence>
<comment type="subcellular location">
    <subcellularLocation>
        <location evidence="1">Cell membrane</location>
        <topology evidence="1">Multi-pass membrane protein</topology>
    </subcellularLocation>
</comment>
<protein>
    <submittedName>
        <fullName evidence="8">DMT family transporter</fullName>
    </submittedName>
</protein>
<feature type="transmembrane region" description="Helical" evidence="6">
    <location>
        <begin position="217"/>
        <end position="239"/>
    </location>
</feature>
<dbReference type="Proteomes" id="UP000321954">
    <property type="component" value="Chromosome"/>
</dbReference>
<keyword evidence="9" id="KW-1185">Reference proteome</keyword>
<feature type="transmembrane region" description="Helical" evidence="6">
    <location>
        <begin position="154"/>
        <end position="173"/>
    </location>
</feature>
<proteinExistence type="predicted"/>
<dbReference type="PANTHER" id="PTHR32322">
    <property type="entry name" value="INNER MEMBRANE TRANSPORTER"/>
    <property type="match status" value="1"/>
</dbReference>
<dbReference type="RefSeq" id="WP_146835904.1">
    <property type="nucleotide sequence ID" value="NZ_CP042476.1"/>
</dbReference>
<keyword evidence="4 6" id="KW-1133">Transmembrane helix</keyword>
<feature type="domain" description="EamA" evidence="7">
    <location>
        <begin position="6"/>
        <end position="139"/>
    </location>
</feature>
<keyword evidence="5 6" id="KW-0472">Membrane</keyword>
<keyword evidence="2" id="KW-1003">Cell membrane</keyword>
<dbReference type="AlphaFoldDB" id="A0A5B8YMQ5"/>
<feature type="transmembrane region" description="Helical" evidence="6">
    <location>
        <begin position="35"/>
        <end position="55"/>
    </location>
</feature>
<dbReference type="InterPro" id="IPR037185">
    <property type="entry name" value="EmrE-like"/>
</dbReference>
<dbReference type="InterPro" id="IPR000620">
    <property type="entry name" value="EamA_dom"/>
</dbReference>
<evidence type="ECO:0000256" key="3">
    <source>
        <dbReference type="ARBA" id="ARBA00022692"/>
    </source>
</evidence>
<feature type="domain" description="EamA" evidence="7">
    <location>
        <begin position="154"/>
        <end position="290"/>
    </location>
</feature>
<feature type="transmembrane region" description="Helical" evidence="6">
    <location>
        <begin position="251"/>
        <end position="268"/>
    </location>
</feature>